<evidence type="ECO:0000256" key="3">
    <source>
        <dbReference type="ARBA" id="ARBA00022741"/>
    </source>
</evidence>
<dbReference type="SUPFAM" id="SSF52540">
    <property type="entry name" value="P-loop containing nucleoside triphosphate hydrolases"/>
    <property type="match status" value="1"/>
</dbReference>
<dbReference type="GO" id="GO:0005524">
    <property type="term" value="F:ATP binding"/>
    <property type="evidence" value="ECO:0007669"/>
    <property type="project" value="UniProtKB-UniRule"/>
</dbReference>
<organism evidence="8 9">
    <name type="scientific">Coprococcus eutactus</name>
    <dbReference type="NCBI Taxonomy" id="33043"/>
    <lineage>
        <taxon>Bacteria</taxon>
        <taxon>Bacillati</taxon>
        <taxon>Bacillota</taxon>
        <taxon>Clostridia</taxon>
        <taxon>Lachnospirales</taxon>
        <taxon>Lachnospiraceae</taxon>
        <taxon>Coprococcus</taxon>
    </lineage>
</organism>
<comment type="cofactor">
    <cofactor evidence="7">
        <name>Mg(2+)</name>
        <dbReference type="ChEBI" id="CHEBI:18420"/>
    </cofactor>
    <text evidence="7">Binds 1 Mg(2+) ion per subunit.</text>
</comment>
<comment type="subcellular location">
    <subcellularLocation>
        <location evidence="7">Cytoplasm</location>
    </subcellularLocation>
</comment>
<dbReference type="UniPathway" id="UPA00053">
    <property type="reaction ID" value="UER00088"/>
</dbReference>
<dbReference type="GO" id="GO:0008652">
    <property type="term" value="P:amino acid biosynthetic process"/>
    <property type="evidence" value="ECO:0007669"/>
    <property type="project" value="UniProtKB-KW"/>
</dbReference>
<dbReference type="GO" id="GO:0009073">
    <property type="term" value="P:aromatic amino acid family biosynthetic process"/>
    <property type="evidence" value="ECO:0007669"/>
    <property type="project" value="UniProtKB-KW"/>
</dbReference>
<name>A0A3R5WS82_9FIRM</name>
<reference evidence="8 9" key="1">
    <citation type="submission" date="2018-08" db="EMBL/GenBank/DDBJ databases">
        <title>A genome reference for cultivated species of the human gut microbiota.</title>
        <authorList>
            <person name="Zou Y."/>
            <person name="Xue W."/>
            <person name="Luo G."/>
        </authorList>
    </citation>
    <scope>NUCLEOTIDE SEQUENCE [LARGE SCALE GENOMIC DNA]</scope>
    <source>
        <strain evidence="8 9">AF22-21</strain>
    </source>
</reference>
<evidence type="ECO:0000256" key="6">
    <source>
        <dbReference type="ARBA" id="ARBA00023141"/>
    </source>
</evidence>
<feature type="binding site" evidence="7">
    <location>
        <position position="116"/>
    </location>
    <ligand>
        <name>ATP</name>
        <dbReference type="ChEBI" id="CHEBI:30616"/>
    </ligand>
</feature>
<dbReference type="InterPro" id="IPR027417">
    <property type="entry name" value="P-loop_NTPase"/>
</dbReference>
<evidence type="ECO:0000256" key="1">
    <source>
        <dbReference type="ARBA" id="ARBA00022605"/>
    </source>
</evidence>
<evidence type="ECO:0000256" key="4">
    <source>
        <dbReference type="ARBA" id="ARBA00022777"/>
    </source>
</evidence>
<dbReference type="GO" id="GO:0004765">
    <property type="term" value="F:shikimate kinase activity"/>
    <property type="evidence" value="ECO:0007669"/>
    <property type="project" value="UniProtKB-UniRule"/>
</dbReference>
<evidence type="ECO:0000256" key="2">
    <source>
        <dbReference type="ARBA" id="ARBA00022679"/>
    </source>
</evidence>
<dbReference type="Gene3D" id="3.40.50.300">
    <property type="entry name" value="P-loop containing nucleotide triphosphate hydrolases"/>
    <property type="match status" value="1"/>
</dbReference>
<feature type="binding site" evidence="7">
    <location>
        <begin position="11"/>
        <end position="16"/>
    </location>
    <ligand>
        <name>ATP</name>
        <dbReference type="ChEBI" id="CHEBI:30616"/>
    </ligand>
</feature>
<dbReference type="GO" id="GO:0000287">
    <property type="term" value="F:magnesium ion binding"/>
    <property type="evidence" value="ECO:0007669"/>
    <property type="project" value="UniProtKB-UniRule"/>
</dbReference>
<keyword evidence="7" id="KW-0479">Metal-binding</keyword>
<comment type="caution">
    <text evidence="7">Lacks conserved residue(s) required for the propagation of feature annotation.</text>
</comment>
<dbReference type="CDD" id="cd00464">
    <property type="entry name" value="SK"/>
    <property type="match status" value="1"/>
</dbReference>
<evidence type="ECO:0000256" key="5">
    <source>
        <dbReference type="ARBA" id="ARBA00022840"/>
    </source>
</evidence>
<dbReference type="EC" id="2.7.1.71" evidence="7"/>
<comment type="function">
    <text evidence="7">Catalyzes the specific phosphorylation of the 3-hydroxyl group of shikimic acid using ATP as a cosubstrate.</text>
</comment>
<proteinExistence type="inferred from homology"/>
<protein>
    <recommendedName>
        <fullName evidence="7">Shikimate kinase</fullName>
        <shortName evidence="7">SK</shortName>
        <ecNumber evidence="7">2.7.1.71</ecNumber>
    </recommendedName>
</protein>
<dbReference type="PANTHER" id="PTHR21087:SF16">
    <property type="entry name" value="SHIKIMATE KINASE 1, CHLOROPLASTIC"/>
    <property type="match status" value="1"/>
</dbReference>
<comment type="catalytic activity">
    <reaction evidence="7">
        <text>shikimate + ATP = 3-phosphoshikimate + ADP + H(+)</text>
        <dbReference type="Rhea" id="RHEA:13121"/>
        <dbReference type="ChEBI" id="CHEBI:15378"/>
        <dbReference type="ChEBI" id="CHEBI:30616"/>
        <dbReference type="ChEBI" id="CHEBI:36208"/>
        <dbReference type="ChEBI" id="CHEBI:145989"/>
        <dbReference type="ChEBI" id="CHEBI:456216"/>
        <dbReference type="EC" id="2.7.1.71"/>
    </reaction>
</comment>
<feature type="binding site" evidence="7">
    <location>
        <position position="133"/>
    </location>
    <ligand>
        <name>substrate</name>
    </ligand>
</feature>
<keyword evidence="7" id="KW-0963">Cytoplasm</keyword>
<keyword evidence="6 7" id="KW-0057">Aromatic amino acid biosynthesis</keyword>
<evidence type="ECO:0000313" key="8">
    <source>
        <dbReference type="EMBL" id="RGS43280.1"/>
    </source>
</evidence>
<dbReference type="Proteomes" id="UP000283295">
    <property type="component" value="Unassembled WGS sequence"/>
</dbReference>
<feature type="binding site" evidence="7">
    <location>
        <position position="15"/>
    </location>
    <ligand>
        <name>Mg(2+)</name>
        <dbReference type="ChEBI" id="CHEBI:18420"/>
    </ligand>
</feature>
<dbReference type="HAMAP" id="MF_00109">
    <property type="entry name" value="Shikimate_kinase"/>
    <property type="match status" value="1"/>
</dbReference>
<dbReference type="PRINTS" id="PR01100">
    <property type="entry name" value="SHIKIMTKNASE"/>
</dbReference>
<gene>
    <name evidence="7" type="primary">aroK</name>
    <name evidence="8" type="ORF">DWX94_05245</name>
</gene>
<dbReference type="PANTHER" id="PTHR21087">
    <property type="entry name" value="SHIKIMATE KINASE"/>
    <property type="match status" value="1"/>
</dbReference>
<keyword evidence="4 7" id="KW-0418">Kinase</keyword>
<keyword evidence="2 7" id="KW-0808">Transferase</keyword>
<sequence length="169" mass="18862">MNNIVLTGMPGAGKSTIGVLLAKVLGYKFVDADILIQDSQGMLLREIIAKYGDEGFLKIENDVNKGITDQHIVIATGGSAVYCREAMEKYMAEDMVIYINLPYEEIANRLGNIKRRGVVLKTGQTLKDLYDERTKLYEKYCHINIKADGLGIEELLDSVAGMIMVRREL</sequence>
<keyword evidence="5 7" id="KW-0067">ATP-binding</keyword>
<evidence type="ECO:0000256" key="7">
    <source>
        <dbReference type="HAMAP-Rule" id="MF_00109"/>
    </source>
</evidence>
<evidence type="ECO:0000313" key="9">
    <source>
        <dbReference type="Proteomes" id="UP000283295"/>
    </source>
</evidence>
<dbReference type="AlphaFoldDB" id="A0A3R5WS82"/>
<keyword evidence="3 7" id="KW-0547">Nucleotide-binding</keyword>
<feature type="binding site" evidence="7">
    <location>
        <position position="33"/>
    </location>
    <ligand>
        <name>substrate</name>
    </ligand>
</feature>
<comment type="subunit">
    <text evidence="7">Monomer.</text>
</comment>
<comment type="caution">
    <text evidence="8">The sequence shown here is derived from an EMBL/GenBank/DDBJ whole genome shotgun (WGS) entry which is preliminary data.</text>
</comment>
<dbReference type="InterPro" id="IPR031322">
    <property type="entry name" value="Shikimate/glucono_kinase"/>
</dbReference>
<dbReference type="Pfam" id="PF01202">
    <property type="entry name" value="SKI"/>
    <property type="match status" value="1"/>
</dbReference>
<dbReference type="GO" id="GO:0009423">
    <property type="term" value="P:chorismate biosynthetic process"/>
    <property type="evidence" value="ECO:0007669"/>
    <property type="project" value="UniProtKB-UniRule"/>
</dbReference>
<accession>A0A3R5WS82</accession>
<dbReference type="EMBL" id="QRVK01000008">
    <property type="protein sequence ID" value="RGS43280.1"/>
    <property type="molecule type" value="Genomic_DNA"/>
</dbReference>
<dbReference type="InterPro" id="IPR000623">
    <property type="entry name" value="Shikimate_kinase/TSH1"/>
</dbReference>
<feature type="binding site" evidence="7">
    <location>
        <position position="78"/>
    </location>
    <ligand>
        <name>substrate</name>
    </ligand>
</feature>
<keyword evidence="7" id="KW-0460">Magnesium</keyword>
<dbReference type="GO" id="GO:0005829">
    <property type="term" value="C:cytosol"/>
    <property type="evidence" value="ECO:0007669"/>
    <property type="project" value="TreeGrafter"/>
</dbReference>
<comment type="pathway">
    <text evidence="7">Metabolic intermediate biosynthesis; chorismate biosynthesis; chorismate from D-erythrose 4-phosphate and phosphoenolpyruvate: step 5/7.</text>
</comment>
<keyword evidence="1 7" id="KW-0028">Amino-acid biosynthesis</keyword>
<comment type="similarity">
    <text evidence="7">Belongs to the shikimate kinase family.</text>
</comment>
<dbReference type="OrthoDB" id="9800332at2"/>